<dbReference type="InterPro" id="IPR058768">
    <property type="entry name" value="MCM9_N"/>
</dbReference>
<dbReference type="PROSITE" id="PS50051">
    <property type="entry name" value="MCM_2"/>
    <property type="match status" value="1"/>
</dbReference>
<keyword evidence="7" id="KW-0378">Hydrolase</keyword>
<dbReference type="Gene3D" id="2.40.50.140">
    <property type="entry name" value="Nucleic acid-binding proteins"/>
    <property type="match status" value="1"/>
</dbReference>
<dbReference type="Pfam" id="PF17207">
    <property type="entry name" value="MCM_OB"/>
    <property type="match status" value="1"/>
</dbReference>
<dbReference type="SMART" id="SM00382">
    <property type="entry name" value="AAA"/>
    <property type="match status" value="1"/>
</dbReference>
<evidence type="ECO:0000256" key="3">
    <source>
        <dbReference type="ARBA" id="ARBA00012551"/>
    </source>
</evidence>
<dbReference type="InterPro" id="IPR033762">
    <property type="entry name" value="MCM_OB"/>
</dbReference>
<dbReference type="GeneID" id="107223240"/>
<evidence type="ECO:0000256" key="10">
    <source>
        <dbReference type="ARBA" id="ARBA00023125"/>
    </source>
</evidence>
<comment type="similarity">
    <text evidence="2 16">Belongs to the MCM family.</text>
</comment>
<keyword evidence="5 16" id="KW-0547">Nucleotide-binding</keyword>
<keyword evidence="8" id="KW-0347">Helicase</keyword>
<dbReference type="KEGG" id="nlo:107223240"/>
<dbReference type="InterPro" id="IPR003593">
    <property type="entry name" value="AAA+_ATPase"/>
</dbReference>
<evidence type="ECO:0000256" key="11">
    <source>
        <dbReference type="ARBA" id="ARBA00023204"/>
    </source>
</evidence>
<dbReference type="Pfam" id="PF00493">
    <property type="entry name" value="MCM"/>
    <property type="match status" value="1"/>
</dbReference>
<evidence type="ECO:0000256" key="9">
    <source>
        <dbReference type="ARBA" id="ARBA00022840"/>
    </source>
</evidence>
<reference evidence="19" key="1">
    <citation type="submission" date="2025-08" db="UniProtKB">
        <authorList>
            <consortium name="RefSeq"/>
        </authorList>
    </citation>
    <scope>IDENTIFICATION</scope>
    <source>
        <tissue evidence="19">Thorax and Abdomen</tissue>
    </source>
</reference>
<keyword evidence="6" id="KW-0227">DNA damage</keyword>
<dbReference type="Gene3D" id="3.40.50.300">
    <property type="entry name" value="P-loop containing nucleotide triphosphate hydrolases"/>
    <property type="match status" value="1"/>
</dbReference>
<dbReference type="EC" id="3.6.4.12" evidence="3"/>
<evidence type="ECO:0000256" key="12">
    <source>
        <dbReference type="ARBA" id="ARBA00023242"/>
    </source>
</evidence>
<keyword evidence="12" id="KW-0539">Nucleus</keyword>
<evidence type="ECO:0000256" key="13">
    <source>
        <dbReference type="ARBA" id="ARBA00041085"/>
    </source>
</evidence>
<keyword evidence="10 16" id="KW-0238">DNA-binding</keyword>
<dbReference type="InterPro" id="IPR031327">
    <property type="entry name" value="MCM"/>
</dbReference>
<dbReference type="PROSITE" id="PS00847">
    <property type="entry name" value="MCM_1"/>
    <property type="match status" value="1"/>
</dbReference>
<keyword evidence="4" id="KW-0235">DNA replication</keyword>
<evidence type="ECO:0000256" key="6">
    <source>
        <dbReference type="ARBA" id="ARBA00022763"/>
    </source>
</evidence>
<dbReference type="Pfam" id="PF26066">
    <property type="entry name" value="MCM9_N"/>
    <property type="match status" value="1"/>
</dbReference>
<organism evidence="19">
    <name type="scientific">Neodiprion lecontei</name>
    <name type="common">Redheaded pine sawfly</name>
    <dbReference type="NCBI Taxonomy" id="441921"/>
    <lineage>
        <taxon>Eukaryota</taxon>
        <taxon>Metazoa</taxon>
        <taxon>Ecdysozoa</taxon>
        <taxon>Arthropoda</taxon>
        <taxon>Hexapoda</taxon>
        <taxon>Insecta</taxon>
        <taxon>Pterygota</taxon>
        <taxon>Neoptera</taxon>
        <taxon>Endopterygota</taxon>
        <taxon>Hymenoptera</taxon>
        <taxon>Tenthredinoidea</taxon>
        <taxon>Diprionidae</taxon>
        <taxon>Diprioninae</taxon>
        <taxon>Neodiprion</taxon>
    </lineage>
</organism>
<dbReference type="AlphaFoldDB" id="A0A6J0BU16"/>
<dbReference type="OrthoDB" id="271325at2759"/>
<comment type="subcellular location">
    <subcellularLocation>
        <location evidence="1">Nucleus</location>
    </subcellularLocation>
</comment>
<dbReference type="PANTHER" id="PTHR11630">
    <property type="entry name" value="DNA REPLICATION LICENSING FACTOR MCM FAMILY MEMBER"/>
    <property type="match status" value="1"/>
</dbReference>
<dbReference type="Gene3D" id="3.30.1640.10">
    <property type="entry name" value="mini-chromosome maintenance (MCM) complex, chain A, domain 1"/>
    <property type="match status" value="1"/>
</dbReference>
<dbReference type="GO" id="GO:0005524">
    <property type="term" value="F:ATP binding"/>
    <property type="evidence" value="ECO:0007669"/>
    <property type="project" value="UniProtKB-KW"/>
</dbReference>
<dbReference type="InterPro" id="IPR018525">
    <property type="entry name" value="MCM_CS"/>
</dbReference>
<dbReference type="GO" id="GO:0005634">
    <property type="term" value="C:nucleus"/>
    <property type="evidence" value="ECO:0007669"/>
    <property type="project" value="UniProtKB-SubCell"/>
</dbReference>
<comment type="catalytic activity">
    <reaction evidence="15">
        <text>ATP + H2O = ADP + phosphate + H(+)</text>
        <dbReference type="Rhea" id="RHEA:13065"/>
        <dbReference type="ChEBI" id="CHEBI:15377"/>
        <dbReference type="ChEBI" id="CHEBI:15378"/>
        <dbReference type="ChEBI" id="CHEBI:30616"/>
        <dbReference type="ChEBI" id="CHEBI:43474"/>
        <dbReference type="ChEBI" id="CHEBI:456216"/>
        <dbReference type="EC" id="3.6.4.12"/>
    </reaction>
</comment>
<accession>A0A6J0BU16</accession>
<dbReference type="SMART" id="SM00350">
    <property type="entry name" value="MCM"/>
    <property type="match status" value="1"/>
</dbReference>
<dbReference type="InterPro" id="IPR041562">
    <property type="entry name" value="MCM_lid"/>
</dbReference>
<dbReference type="GO" id="GO:0006260">
    <property type="term" value="P:DNA replication"/>
    <property type="evidence" value="ECO:0007669"/>
    <property type="project" value="UniProtKB-KW"/>
</dbReference>
<dbReference type="Proteomes" id="UP000829291">
    <property type="component" value="Chromosome 6"/>
</dbReference>
<dbReference type="Gene3D" id="2.20.28.10">
    <property type="match status" value="1"/>
</dbReference>
<dbReference type="InParanoid" id="A0A6J0BU16"/>
<evidence type="ECO:0000313" key="18">
    <source>
        <dbReference type="Proteomes" id="UP000829291"/>
    </source>
</evidence>
<evidence type="ECO:0000313" key="19">
    <source>
        <dbReference type="RefSeq" id="XP_015518346.1"/>
    </source>
</evidence>
<name>A0A6J0BU16_NEOLC</name>
<dbReference type="GO" id="GO:0017116">
    <property type="term" value="F:single-stranded DNA helicase activity"/>
    <property type="evidence" value="ECO:0007669"/>
    <property type="project" value="TreeGrafter"/>
</dbReference>
<evidence type="ECO:0000256" key="4">
    <source>
        <dbReference type="ARBA" id="ARBA00022705"/>
    </source>
</evidence>
<evidence type="ECO:0000256" key="15">
    <source>
        <dbReference type="ARBA" id="ARBA00047995"/>
    </source>
</evidence>
<keyword evidence="11" id="KW-0234">DNA repair</keyword>
<dbReference type="InterPro" id="IPR001208">
    <property type="entry name" value="MCM_dom"/>
</dbReference>
<dbReference type="SUPFAM" id="SSF52540">
    <property type="entry name" value="P-loop containing nucleoside triphosphate hydrolases"/>
    <property type="match status" value="1"/>
</dbReference>
<evidence type="ECO:0000259" key="17">
    <source>
        <dbReference type="PROSITE" id="PS50051"/>
    </source>
</evidence>
<keyword evidence="18" id="KW-1185">Reference proteome</keyword>
<evidence type="ECO:0000256" key="16">
    <source>
        <dbReference type="RuleBase" id="RU004070"/>
    </source>
</evidence>
<dbReference type="GO" id="GO:0042555">
    <property type="term" value="C:MCM complex"/>
    <property type="evidence" value="ECO:0007669"/>
    <property type="project" value="TreeGrafter"/>
</dbReference>
<proteinExistence type="inferred from homology"/>
<evidence type="ECO:0000256" key="1">
    <source>
        <dbReference type="ARBA" id="ARBA00004123"/>
    </source>
</evidence>
<evidence type="ECO:0000256" key="7">
    <source>
        <dbReference type="ARBA" id="ARBA00022801"/>
    </source>
</evidence>
<dbReference type="RefSeq" id="XP_015518346.1">
    <property type="nucleotide sequence ID" value="XM_015662860.2"/>
</dbReference>
<protein>
    <recommendedName>
        <fullName evidence="13">DNA helicase MCM9</fullName>
        <ecNumber evidence="3">3.6.4.12</ecNumber>
    </recommendedName>
    <alternativeName>
        <fullName evidence="14">Minichromosome maintenance 9</fullName>
    </alternativeName>
</protein>
<sequence>MLEKYFLKHHEDDLMKILEAVNENQHYSIHVNFLSLVETDQQLATKLLHNPREYLPLCDKSAITAQEKLFNPGLTVKQKIHTRITSFPIKVNQSPIGELISTSGIAVRISQPTVLKVCQRYTCRKCKHVTVVELEWERRKFKETKECDACHSRSIFTDPTLQQNDCSDYQEVKIQEKCQIDTRASYASGTRIILLDDLVDKCRPGDHVDICGIVIRQWGSLTPGQRAEASTVIMANSVTVSSKMNEAQFSTNEAKEIFARYWEAHKAQPLVGRDIILGSLCPQIYGMYNVKKALAVVLAGGVSKSQDSGTRIRGEPHLLLIGDPGTSKSQLLRTAARLALRSVLTTGIGSTAAGLTAAAIKDEGGWQLEGGALVLADGGVCCIDEFSSMRSHDQGAIHEAMEQQTISVAKAGLVSTLNSRCTVIAATNPIGGHCIDGKQVLTSLGDALLTRFDLILVLRDNRNVEWDEMIATHILKTAQESSEKKITLGPEKQLNILETGTLWTEETVRDYFALVHTLKPAISPEASEVIRATYRYHRLNPERRAERTTVRLLESLVRLAEGHARLMYRTQVELMDALVAAQLVGTGPMNSTYSSTVTGHRFPADPMADYRKEGIDILDKLNLGHLSVQL</sequence>
<evidence type="ECO:0000256" key="14">
    <source>
        <dbReference type="ARBA" id="ARBA00042301"/>
    </source>
</evidence>
<keyword evidence="9 16" id="KW-0067">ATP-binding</keyword>
<gene>
    <name evidence="19" type="primary">LOC107223240</name>
</gene>
<evidence type="ECO:0000256" key="5">
    <source>
        <dbReference type="ARBA" id="ARBA00022741"/>
    </source>
</evidence>
<dbReference type="Pfam" id="PF17855">
    <property type="entry name" value="MCM_lid"/>
    <property type="match status" value="1"/>
</dbReference>
<dbReference type="PRINTS" id="PR01657">
    <property type="entry name" value="MCMFAMILY"/>
</dbReference>
<dbReference type="PANTHER" id="PTHR11630:SF48">
    <property type="entry name" value="DNA HELICASE MCM9"/>
    <property type="match status" value="1"/>
</dbReference>
<dbReference type="InterPro" id="IPR027417">
    <property type="entry name" value="P-loop_NTPase"/>
</dbReference>
<dbReference type="GO" id="GO:0000724">
    <property type="term" value="P:double-strand break repair via homologous recombination"/>
    <property type="evidence" value="ECO:0007669"/>
    <property type="project" value="TreeGrafter"/>
</dbReference>
<dbReference type="InterPro" id="IPR012340">
    <property type="entry name" value="NA-bd_OB-fold"/>
</dbReference>
<dbReference type="GO" id="GO:0003697">
    <property type="term" value="F:single-stranded DNA binding"/>
    <property type="evidence" value="ECO:0007669"/>
    <property type="project" value="TreeGrafter"/>
</dbReference>
<feature type="domain" description="MCM C-terminal AAA(+) ATPase" evidence="17">
    <location>
        <begin position="272"/>
        <end position="474"/>
    </location>
</feature>
<dbReference type="GO" id="GO:0016787">
    <property type="term" value="F:hydrolase activity"/>
    <property type="evidence" value="ECO:0007669"/>
    <property type="project" value="UniProtKB-KW"/>
</dbReference>
<evidence type="ECO:0000256" key="2">
    <source>
        <dbReference type="ARBA" id="ARBA00008010"/>
    </source>
</evidence>
<evidence type="ECO:0000256" key="8">
    <source>
        <dbReference type="ARBA" id="ARBA00022806"/>
    </source>
</evidence>
<dbReference type="SUPFAM" id="SSF50249">
    <property type="entry name" value="Nucleic acid-binding proteins"/>
    <property type="match status" value="1"/>
</dbReference>